<dbReference type="CDD" id="cd03135">
    <property type="entry name" value="GATase1_DJ-1"/>
    <property type="match status" value="1"/>
</dbReference>
<proteinExistence type="predicted"/>
<dbReference type="InterPro" id="IPR002818">
    <property type="entry name" value="DJ-1/PfpI"/>
</dbReference>
<organism evidence="2 3">
    <name type="scientific">[Clostridium] fimetarium</name>
    <dbReference type="NCBI Taxonomy" id="99656"/>
    <lineage>
        <taxon>Bacteria</taxon>
        <taxon>Bacillati</taxon>
        <taxon>Bacillota</taxon>
        <taxon>Clostridia</taxon>
        <taxon>Lachnospirales</taxon>
        <taxon>Lachnospiraceae</taxon>
    </lineage>
</organism>
<dbReference type="InterPro" id="IPR050325">
    <property type="entry name" value="Prot/Nucl_acid_deglycase"/>
</dbReference>
<reference evidence="2 3" key="1">
    <citation type="submission" date="2016-10" db="EMBL/GenBank/DDBJ databases">
        <authorList>
            <person name="de Groot N.N."/>
        </authorList>
    </citation>
    <scope>NUCLEOTIDE SEQUENCE [LARGE SCALE GENOMIC DNA]</scope>
    <source>
        <strain evidence="2 3">DSM 9179</strain>
    </source>
</reference>
<name>A0A1I0RLK1_9FIRM</name>
<evidence type="ECO:0000313" key="3">
    <source>
        <dbReference type="Proteomes" id="UP000199701"/>
    </source>
</evidence>
<gene>
    <name evidence="2" type="ORF">SAMN05421659_11822</name>
</gene>
<sequence>MKKVSTFLTQGFETVEALAVIDILRRAGITVDIISISDSLDVVSAQKIVVKAEYIFDGYDFSDTDMIFLPGGPGTKNYEKNEAFLSIVKEFNNKNKLIAAICAAPSVLGHLGILEGKKATCFPGYEKDLYGAEVVVEKVVTDGTITTGIGMGASFEMGFEIIRILLGEEMKDKIEKSTQYII</sequence>
<feature type="domain" description="DJ-1/PfpI" evidence="1">
    <location>
        <begin position="2"/>
        <end position="163"/>
    </location>
</feature>
<evidence type="ECO:0000313" key="2">
    <source>
        <dbReference type="EMBL" id="SEW41798.1"/>
    </source>
</evidence>
<dbReference type="SUPFAM" id="SSF52317">
    <property type="entry name" value="Class I glutamine amidotransferase-like"/>
    <property type="match status" value="1"/>
</dbReference>
<dbReference type="PANTHER" id="PTHR48094">
    <property type="entry name" value="PROTEIN/NUCLEIC ACID DEGLYCASE DJ-1-RELATED"/>
    <property type="match status" value="1"/>
</dbReference>
<dbReference type="OrthoDB" id="9800516at2"/>
<evidence type="ECO:0000259" key="1">
    <source>
        <dbReference type="Pfam" id="PF01965"/>
    </source>
</evidence>
<keyword evidence="3" id="KW-1185">Reference proteome</keyword>
<protein>
    <submittedName>
        <fullName evidence="2">4-methyl-5(B-hydroxyethyl)-thiazole monophosphate biosynthesis</fullName>
    </submittedName>
</protein>
<dbReference type="STRING" id="99656.SAMN05421659_11822"/>
<dbReference type="GO" id="GO:0005737">
    <property type="term" value="C:cytoplasm"/>
    <property type="evidence" value="ECO:0007669"/>
    <property type="project" value="TreeGrafter"/>
</dbReference>
<dbReference type="Gene3D" id="3.40.50.880">
    <property type="match status" value="1"/>
</dbReference>
<dbReference type="Pfam" id="PF01965">
    <property type="entry name" value="DJ-1_PfpI"/>
    <property type="match status" value="1"/>
</dbReference>
<dbReference type="NCBIfam" id="TIGR01383">
    <property type="entry name" value="not_thiJ"/>
    <property type="match status" value="1"/>
</dbReference>
<dbReference type="Proteomes" id="UP000199701">
    <property type="component" value="Unassembled WGS sequence"/>
</dbReference>
<dbReference type="EMBL" id="FOJI01000018">
    <property type="protein sequence ID" value="SEW41798.1"/>
    <property type="molecule type" value="Genomic_DNA"/>
</dbReference>
<dbReference type="PANTHER" id="PTHR48094:SF12">
    <property type="entry name" value="PARKINSON DISEASE PROTEIN 7 HOMOLOG"/>
    <property type="match status" value="1"/>
</dbReference>
<dbReference type="InterPro" id="IPR006287">
    <property type="entry name" value="DJ-1"/>
</dbReference>
<dbReference type="AlphaFoldDB" id="A0A1I0RLK1"/>
<accession>A0A1I0RLK1</accession>
<dbReference type="InterPro" id="IPR029062">
    <property type="entry name" value="Class_I_gatase-like"/>
</dbReference>
<dbReference type="RefSeq" id="WP_092456831.1">
    <property type="nucleotide sequence ID" value="NZ_FOJI01000018.1"/>
</dbReference>